<name>C8XET4_NAKMY</name>
<dbReference type="InterPro" id="IPR000843">
    <property type="entry name" value="HTH_LacI"/>
</dbReference>
<evidence type="ECO:0000256" key="2">
    <source>
        <dbReference type="ARBA" id="ARBA00023125"/>
    </source>
</evidence>
<proteinExistence type="predicted"/>
<dbReference type="CDD" id="cd01392">
    <property type="entry name" value="HTH_LacI"/>
    <property type="match status" value="1"/>
</dbReference>
<feature type="domain" description="HTH lacI-type" evidence="4">
    <location>
        <begin position="3"/>
        <end position="61"/>
    </location>
</feature>
<dbReference type="SMART" id="SM00354">
    <property type="entry name" value="HTH_LACI"/>
    <property type="match status" value="1"/>
</dbReference>
<gene>
    <name evidence="5" type="ordered locus">Namu_3510</name>
</gene>
<evidence type="ECO:0000313" key="6">
    <source>
        <dbReference type="Proteomes" id="UP000002218"/>
    </source>
</evidence>
<dbReference type="OrthoDB" id="3324394at2"/>
<dbReference type="InterPro" id="IPR028082">
    <property type="entry name" value="Peripla_BP_I"/>
</dbReference>
<dbReference type="GO" id="GO:0003700">
    <property type="term" value="F:DNA-binding transcription factor activity"/>
    <property type="evidence" value="ECO:0007669"/>
    <property type="project" value="TreeGrafter"/>
</dbReference>
<dbReference type="SUPFAM" id="SSF53822">
    <property type="entry name" value="Periplasmic binding protein-like I"/>
    <property type="match status" value="1"/>
</dbReference>
<keyword evidence="3" id="KW-0804">Transcription</keyword>
<keyword evidence="2" id="KW-0238">DNA-binding</keyword>
<dbReference type="Pfam" id="PF00356">
    <property type="entry name" value="LacI"/>
    <property type="match status" value="1"/>
</dbReference>
<evidence type="ECO:0000256" key="1">
    <source>
        <dbReference type="ARBA" id="ARBA00023015"/>
    </source>
</evidence>
<dbReference type="PROSITE" id="PS00356">
    <property type="entry name" value="HTH_LACI_1"/>
    <property type="match status" value="1"/>
</dbReference>
<dbReference type="GO" id="GO:0000976">
    <property type="term" value="F:transcription cis-regulatory region binding"/>
    <property type="evidence" value="ECO:0007669"/>
    <property type="project" value="TreeGrafter"/>
</dbReference>
<dbReference type="PANTHER" id="PTHR30146:SF153">
    <property type="entry name" value="LACTOSE OPERON REPRESSOR"/>
    <property type="match status" value="1"/>
</dbReference>
<dbReference type="PROSITE" id="PS50932">
    <property type="entry name" value="HTH_LACI_2"/>
    <property type="match status" value="1"/>
</dbReference>
<sequence length="340" mass="35585">MVSRLNDIAAMAGVSPATASRVLNGRPGVAAATRKNVLTAVDILGFERPTNLRPQRAGLVGVVIAELENPIFALFAQDIDRALRAAGFGALIASRQLGMPAEKASIELLREHGVAGIIFVSGYHADTTADHGHYRELRRGGVPLAFINGLMPGFDASFVADDDEAAAEAAVRHLISLGHRRIGLATGPARFTPSERKIAGFTQAASRWQAEQAPVSIGEFTVESGAAAAVDLVGRGCTGIVAASDFLALGAIRGVRSLGLEVPADVSVVGFGGSPITAFTDPPLTTLLQSTDIIATAAVRYLLEEIERTPQPRQELLFEAELIVRESTGPAPRTEGGAQP</sequence>
<dbReference type="InterPro" id="IPR046335">
    <property type="entry name" value="LacI/GalR-like_sensor"/>
</dbReference>
<evidence type="ECO:0000259" key="4">
    <source>
        <dbReference type="PROSITE" id="PS50932"/>
    </source>
</evidence>
<dbReference type="EMBL" id="CP001737">
    <property type="protein sequence ID" value="ACV79835.1"/>
    <property type="molecule type" value="Genomic_DNA"/>
</dbReference>
<keyword evidence="1" id="KW-0805">Transcription regulation</keyword>
<organism evidence="5 6">
    <name type="scientific">Nakamurella multipartita (strain ATCC 700099 / DSM 44233 / CIP 104796 / JCM 9543 / NBRC 105858 / Y-104)</name>
    <name type="common">Microsphaera multipartita</name>
    <dbReference type="NCBI Taxonomy" id="479431"/>
    <lineage>
        <taxon>Bacteria</taxon>
        <taxon>Bacillati</taxon>
        <taxon>Actinomycetota</taxon>
        <taxon>Actinomycetes</taxon>
        <taxon>Nakamurellales</taxon>
        <taxon>Nakamurellaceae</taxon>
        <taxon>Nakamurella</taxon>
    </lineage>
</organism>
<dbReference type="SUPFAM" id="SSF47413">
    <property type="entry name" value="lambda repressor-like DNA-binding domains"/>
    <property type="match status" value="1"/>
</dbReference>
<dbReference type="Gene3D" id="3.40.50.2300">
    <property type="match status" value="2"/>
</dbReference>
<dbReference type="InterPro" id="IPR010982">
    <property type="entry name" value="Lambda_DNA-bd_dom_sf"/>
</dbReference>
<dbReference type="AlphaFoldDB" id="C8XET4"/>
<dbReference type="InParanoid" id="C8XET4"/>
<dbReference type="Gene3D" id="1.10.260.40">
    <property type="entry name" value="lambda repressor-like DNA-binding domains"/>
    <property type="match status" value="1"/>
</dbReference>
<dbReference type="Proteomes" id="UP000002218">
    <property type="component" value="Chromosome"/>
</dbReference>
<keyword evidence="6" id="KW-1185">Reference proteome</keyword>
<evidence type="ECO:0000256" key="3">
    <source>
        <dbReference type="ARBA" id="ARBA00023163"/>
    </source>
</evidence>
<protein>
    <submittedName>
        <fullName evidence="5">Transcriptional regulator, LacI family</fullName>
    </submittedName>
</protein>
<dbReference type="HOGENOM" id="CLU_037628_6_4_11"/>
<reference evidence="5 6" key="2">
    <citation type="journal article" date="2010" name="Stand. Genomic Sci.">
        <title>Complete genome sequence of Nakamurella multipartita type strain (Y-104).</title>
        <authorList>
            <person name="Tice H."/>
            <person name="Mayilraj S."/>
            <person name="Sims D."/>
            <person name="Lapidus A."/>
            <person name="Nolan M."/>
            <person name="Lucas S."/>
            <person name="Glavina Del Rio T."/>
            <person name="Copeland A."/>
            <person name="Cheng J.F."/>
            <person name="Meincke L."/>
            <person name="Bruce D."/>
            <person name="Goodwin L."/>
            <person name="Pitluck S."/>
            <person name="Ivanova N."/>
            <person name="Mavromatis K."/>
            <person name="Ovchinnikova G."/>
            <person name="Pati A."/>
            <person name="Chen A."/>
            <person name="Palaniappan K."/>
            <person name="Land M."/>
            <person name="Hauser L."/>
            <person name="Chang Y.J."/>
            <person name="Jeffries C.D."/>
            <person name="Detter J.C."/>
            <person name="Brettin T."/>
            <person name="Rohde M."/>
            <person name="Goker M."/>
            <person name="Bristow J."/>
            <person name="Eisen J.A."/>
            <person name="Markowitz V."/>
            <person name="Hugenholtz P."/>
            <person name="Kyrpides N.C."/>
            <person name="Klenk H.P."/>
            <person name="Chen F."/>
        </authorList>
    </citation>
    <scope>NUCLEOTIDE SEQUENCE [LARGE SCALE GENOMIC DNA]</scope>
    <source>
        <strain evidence="6">ATCC 700099 / DSM 44233 / CIP 104796 / JCM 9543 / NBRC 105858 / Y-104</strain>
    </source>
</reference>
<dbReference type="PANTHER" id="PTHR30146">
    <property type="entry name" value="LACI-RELATED TRANSCRIPTIONAL REPRESSOR"/>
    <property type="match status" value="1"/>
</dbReference>
<evidence type="ECO:0000313" key="5">
    <source>
        <dbReference type="EMBL" id="ACV79835.1"/>
    </source>
</evidence>
<dbReference type="STRING" id="479431.Namu_3510"/>
<dbReference type="KEGG" id="nml:Namu_3510"/>
<reference evidence="6" key="1">
    <citation type="submission" date="2009-09" db="EMBL/GenBank/DDBJ databases">
        <title>The complete genome of Nakamurella multipartita DSM 44233.</title>
        <authorList>
            <consortium name="US DOE Joint Genome Institute (JGI-PGF)"/>
            <person name="Lucas S."/>
            <person name="Copeland A."/>
            <person name="Lapidus A."/>
            <person name="Glavina del Rio T."/>
            <person name="Dalin E."/>
            <person name="Tice H."/>
            <person name="Bruce D."/>
            <person name="Goodwin L."/>
            <person name="Pitluck S."/>
            <person name="Kyrpides N."/>
            <person name="Mavromatis K."/>
            <person name="Ivanova N."/>
            <person name="Ovchinnikova G."/>
            <person name="Sims D."/>
            <person name="Meincke L."/>
            <person name="Brettin T."/>
            <person name="Detter J.C."/>
            <person name="Han C."/>
            <person name="Larimer F."/>
            <person name="Land M."/>
            <person name="Hauser L."/>
            <person name="Markowitz V."/>
            <person name="Cheng J.-F."/>
            <person name="Hugenholtz P."/>
            <person name="Woyke T."/>
            <person name="Wu D."/>
            <person name="Klenk H.-P."/>
            <person name="Eisen J.A."/>
        </authorList>
    </citation>
    <scope>NUCLEOTIDE SEQUENCE [LARGE SCALE GENOMIC DNA]</scope>
    <source>
        <strain evidence="6">ATCC 700099 / DSM 44233 / CIP 104796 / JCM 9543 / NBRC 105858 / Y-104</strain>
    </source>
</reference>
<dbReference type="Pfam" id="PF13377">
    <property type="entry name" value="Peripla_BP_3"/>
    <property type="match status" value="1"/>
</dbReference>
<dbReference type="eggNOG" id="COG1609">
    <property type="taxonomic scope" value="Bacteria"/>
</dbReference>
<dbReference type="RefSeq" id="WP_015748689.1">
    <property type="nucleotide sequence ID" value="NC_013235.1"/>
</dbReference>
<accession>C8XET4</accession>